<dbReference type="Pfam" id="PF24883">
    <property type="entry name" value="NPHP3_N"/>
    <property type="match status" value="1"/>
</dbReference>
<dbReference type="Pfam" id="PF24809">
    <property type="entry name" value="DUF7708"/>
    <property type="match status" value="1"/>
</dbReference>
<evidence type="ECO:0000259" key="4">
    <source>
        <dbReference type="Pfam" id="PF24883"/>
    </source>
</evidence>
<dbReference type="Gene3D" id="3.40.50.300">
    <property type="entry name" value="P-loop containing nucleotide triphosphate hydrolases"/>
    <property type="match status" value="1"/>
</dbReference>
<dbReference type="EMBL" id="JAULSN010000002">
    <property type="protein sequence ID" value="KAK3378715.1"/>
    <property type="molecule type" value="Genomic_DNA"/>
</dbReference>
<evidence type="ECO:0000313" key="5">
    <source>
        <dbReference type="EMBL" id="KAK3378715.1"/>
    </source>
</evidence>
<dbReference type="PANTHER" id="PTHR10039">
    <property type="entry name" value="AMELOGENIN"/>
    <property type="match status" value="1"/>
</dbReference>
<dbReference type="InterPro" id="IPR027417">
    <property type="entry name" value="P-loop_NTPase"/>
</dbReference>
<keyword evidence="1" id="KW-0677">Repeat</keyword>
<feature type="region of interest" description="Disordered" evidence="2">
    <location>
        <begin position="1427"/>
        <end position="1483"/>
    </location>
</feature>
<dbReference type="SUPFAM" id="SSF52540">
    <property type="entry name" value="P-loop containing nucleoside triphosphate hydrolases"/>
    <property type="match status" value="1"/>
</dbReference>
<feature type="domain" description="DUF7708" evidence="3">
    <location>
        <begin position="60"/>
        <end position="204"/>
    </location>
</feature>
<feature type="compositionally biased region" description="Basic residues" evidence="2">
    <location>
        <begin position="1463"/>
        <end position="1473"/>
    </location>
</feature>
<feature type="region of interest" description="Disordered" evidence="2">
    <location>
        <begin position="1357"/>
        <end position="1380"/>
    </location>
</feature>
<accession>A0AAE0KM21</accession>
<evidence type="ECO:0000256" key="2">
    <source>
        <dbReference type="SAM" id="MobiDB-lite"/>
    </source>
</evidence>
<gene>
    <name evidence="5" type="ORF">B0T24DRAFT_138215</name>
</gene>
<evidence type="ECO:0000256" key="1">
    <source>
        <dbReference type="ARBA" id="ARBA00022737"/>
    </source>
</evidence>
<protein>
    <recommendedName>
        <fullName evidence="7">NACHT domain-containing protein</fullName>
    </recommendedName>
</protein>
<proteinExistence type="predicted"/>
<dbReference type="PANTHER" id="PTHR10039:SF15">
    <property type="entry name" value="NACHT DOMAIN-CONTAINING PROTEIN"/>
    <property type="match status" value="1"/>
</dbReference>
<comment type="caution">
    <text evidence="5">The sequence shown here is derived from an EMBL/GenBank/DDBJ whole genome shotgun (WGS) entry which is preliminary data.</text>
</comment>
<dbReference type="Proteomes" id="UP001287356">
    <property type="component" value="Unassembled WGS sequence"/>
</dbReference>
<name>A0AAE0KM21_9PEZI</name>
<dbReference type="InterPro" id="IPR056884">
    <property type="entry name" value="NPHP3-like_N"/>
</dbReference>
<evidence type="ECO:0000259" key="3">
    <source>
        <dbReference type="Pfam" id="PF24809"/>
    </source>
</evidence>
<sequence length="1483" mass="166816">MGDDVFFSARDRFLAGLPEQDRLLFSPCAGRQDLLDGLEKLTAVAVRLKKRRGALVLLDMIDNFARRLEPFCKVIDTVVSSNPEIAALVWGGLRLVLQLASNYGDFFNRTITLLGRLGGTFPQYPNVPVSPLNDDGRIRRAFEAVYVTLFDVFHTIATVFVKSDGRAKSALRVVNSVIWRPFDARLSELLDRMAFQQQVVRDELNLFQTRAMNHLVEAEKQERALAKKILHDEQLTQSQVEEVKRLTQDALLGIEKRNEEDAVSRIQEWLAPPAFSAIFEQSLRLATEDSGNWFLEDQRFKNWCRSPTTAAESHTPKKVFDSRTLWIYGRPGCGKTVLSSMVINEMKTAPPLPMVGTQTRPEVVYYFFRFDLPHNDSRAALSAVMAQLLQMNRSNRALLDACTFSMQYSSHGQGTATNGELEDLIAAYMRNSPSTTYIVLDAIDEADDPKDVVCALQNLSRARSCRMLLFSRYGVTQLQRAVREEMRFEVDKAAVKVDIQLYLQNEIDELLASGLLPGHADPAELVDHLTTGADGMFLWARLMIDYLASPVFDALQRLKTIRSVTFPEGLEPMYNRICDLIWRRHSGERDLASRVLVWLTYSLKRLDTARLRDVIMPAQDVKVPPSEAETRRAHDSFEESVLWACAGLVERLRDDPTPGVEKRPHQGFRFIHNSAREYFSAHGDQSDGPWSRLSRFTHFSMPSYDFKDHGGRSHADKPSIGDIRRRLVPEPSVAHIELVMVCLRYLLYYVPAQPFFGDTTRKADPLAFRQGFPFASYAAPFWIRHLEMGDFLERRDDSGRPSLEPLAELLDSFLSKPLNLMSWIEAHYLSMQLLRTEAPYAMLLDLCPQSCILSKLARRLGDTGQTWRKLGGGCKEGKGLETDLVEFERDMQKLQLDWGDTLLKSPEIIWDEATAFTPSRFLLQTRTTQATSLAPASLESPYSSTIPLCVISEADPDGKLVVVLSIWPSRSFENKWNNLEYMANGKALRPACRGWVARCQIWSIEGSPVQAADIRILCNPDEIWLVVCQSLYYNTNLGWKISFPLAICKSCLQFVVLRTVFVLKPATATTSHEIQSFVLGLDATPDLRHIWSDARAPLQPFPWSAHLLSPGLRASCYAYGLTFSPNGHFLAFADSEFNMETHLLVWEREPGDALRYRPVALARHNFRQNELHLVFHGTEPLIILCDSSRLYRWNFLEESPSWVCTIPRVVSRLSISKDAAFAIIDDTIAPLYPSSHPRPVLNLAADDPHDTSNRLVSLGQGSFAISRTPFRPGEMIHATVSTTAAPQSGSAALPVSSSSVVTLEVATYGGGGGGEREILDLLALPRWHGLDHTFAVVQPPQDQSNMFRVLLHMAPASSYDMSPPPPPPSNNSTHDRHHQQVASPMVIDRHIGAIRRAAGNTNNTQPAADTRRLQVVRDNMGLIECPDSPLPVNGLESRTDMGCADTGSRDEEDLLRTDPLHAPTRRRRRRRPRTSGSVDVPTV</sequence>
<feature type="domain" description="Nephrocystin 3-like N-terminal" evidence="4">
    <location>
        <begin position="290"/>
        <end position="472"/>
    </location>
</feature>
<organism evidence="5 6">
    <name type="scientific">Lasiosphaeria ovina</name>
    <dbReference type="NCBI Taxonomy" id="92902"/>
    <lineage>
        <taxon>Eukaryota</taxon>
        <taxon>Fungi</taxon>
        <taxon>Dikarya</taxon>
        <taxon>Ascomycota</taxon>
        <taxon>Pezizomycotina</taxon>
        <taxon>Sordariomycetes</taxon>
        <taxon>Sordariomycetidae</taxon>
        <taxon>Sordariales</taxon>
        <taxon>Lasiosphaeriaceae</taxon>
        <taxon>Lasiosphaeria</taxon>
    </lineage>
</organism>
<reference evidence="5" key="2">
    <citation type="submission" date="2023-06" db="EMBL/GenBank/DDBJ databases">
        <authorList>
            <consortium name="Lawrence Berkeley National Laboratory"/>
            <person name="Haridas S."/>
            <person name="Hensen N."/>
            <person name="Bonometti L."/>
            <person name="Westerberg I."/>
            <person name="Brannstrom I.O."/>
            <person name="Guillou S."/>
            <person name="Cros-Aarteil S."/>
            <person name="Calhoun S."/>
            <person name="Kuo A."/>
            <person name="Mondo S."/>
            <person name="Pangilinan J."/>
            <person name="Riley R."/>
            <person name="Labutti K."/>
            <person name="Andreopoulos B."/>
            <person name="Lipzen A."/>
            <person name="Chen C."/>
            <person name="Yanf M."/>
            <person name="Daum C."/>
            <person name="Ng V."/>
            <person name="Clum A."/>
            <person name="Steindorff A."/>
            <person name="Ohm R."/>
            <person name="Martin F."/>
            <person name="Silar P."/>
            <person name="Natvig D."/>
            <person name="Lalanne C."/>
            <person name="Gautier V."/>
            <person name="Ament-Velasquez S.L."/>
            <person name="Kruys A."/>
            <person name="Hutchinson M.I."/>
            <person name="Powell A.J."/>
            <person name="Barry K."/>
            <person name="Miller A.N."/>
            <person name="Grigoriev I.V."/>
            <person name="Debuchy R."/>
            <person name="Gladieux P."/>
            <person name="Thoren M.H."/>
            <person name="Johannesson H."/>
        </authorList>
    </citation>
    <scope>NUCLEOTIDE SEQUENCE</scope>
    <source>
        <strain evidence="5">CBS 958.72</strain>
    </source>
</reference>
<evidence type="ECO:0000313" key="6">
    <source>
        <dbReference type="Proteomes" id="UP001287356"/>
    </source>
</evidence>
<evidence type="ECO:0008006" key="7">
    <source>
        <dbReference type="Google" id="ProtNLM"/>
    </source>
</evidence>
<reference evidence="5" key="1">
    <citation type="journal article" date="2023" name="Mol. Phylogenet. Evol.">
        <title>Genome-scale phylogeny and comparative genomics of the fungal order Sordariales.</title>
        <authorList>
            <person name="Hensen N."/>
            <person name="Bonometti L."/>
            <person name="Westerberg I."/>
            <person name="Brannstrom I.O."/>
            <person name="Guillou S."/>
            <person name="Cros-Aarteil S."/>
            <person name="Calhoun S."/>
            <person name="Haridas S."/>
            <person name="Kuo A."/>
            <person name="Mondo S."/>
            <person name="Pangilinan J."/>
            <person name="Riley R."/>
            <person name="LaButti K."/>
            <person name="Andreopoulos B."/>
            <person name="Lipzen A."/>
            <person name="Chen C."/>
            <person name="Yan M."/>
            <person name="Daum C."/>
            <person name="Ng V."/>
            <person name="Clum A."/>
            <person name="Steindorff A."/>
            <person name="Ohm R.A."/>
            <person name="Martin F."/>
            <person name="Silar P."/>
            <person name="Natvig D.O."/>
            <person name="Lalanne C."/>
            <person name="Gautier V."/>
            <person name="Ament-Velasquez S.L."/>
            <person name="Kruys A."/>
            <person name="Hutchinson M.I."/>
            <person name="Powell A.J."/>
            <person name="Barry K."/>
            <person name="Miller A.N."/>
            <person name="Grigoriev I.V."/>
            <person name="Debuchy R."/>
            <person name="Gladieux P."/>
            <person name="Hiltunen Thoren M."/>
            <person name="Johannesson H."/>
        </authorList>
    </citation>
    <scope>NUCLEOTIDE SEQUENCE</scope>
    <source>
        <strain evidence="5">CBS 958.72</strain>
    </source>
</reference>
<dbReference type="SUPFAM" id="SSF69322">
    <property type="entry name" value="Tricorn protease domain 2"/>
    <property type="match status" value="1"/>
</dbReference>
<keyword evidence="6" id="KW-1185">Reference proteome</keyword>
<dbReference type="InterPro" id="IPR056125">
    <property type="entry name" value="DUF7708"/>
</dbReference>